<dbReference type="GO" id="GO:0003677">
    <property type="term" value="F:DNA binding"/>
    <property type="evidence" value="ECO:0007669"/>
    <property type="project" value="UniProtKB-KW"/>
</dbReference>
<dbReference type="OrthoDB" id="7867776at2"/>
<sequence length="68" mass="7630">MKYAISVKEVCRMLSLGPTKVNELLKSGELPSVKIGRRRLVWVEDVHRLVAKNRSTGPDDDLEPMVPA</sequence>
<dbReference type="EMBL" id="PVZS01000005">
    <property type="protein sequence ID" value="PSC05982.1"/>
    <property type="molecule type" value="Genomic_DNA"/>
</dbReference>
<proteinExistence type="predicted"/>
<dbReference type="NCBIfam" id="TIGR01764">
    <property type="entry name" value="excise"/>
    <property type="match status" value="1"/>
</dbReference>
<dbReference type="Pfam" id="PF12728">
    <property type="entry name" value="HTH_17"/>
    <property type="match status" value="1"/>
</dbReference>
<dbReference type="RefSeq" id="WP_106335822.1">
    <property type="nucleotide sequence ID" value="NZ_PVZS01000005.1"/>
</dbReference>
<reference evidence="3" key="1">
    <citation type="submission" date="2018-03" db="EMBL/GenBank/DDBJ databases">
        <authorList>
            <person name="Sun L."/>
            <person name="Liu H."/>
            <person name="Chen W."/>
            <person name="Huang K."/>
            <person name="Liu W."/>
            <person name="Gao X."/>
        </authorList>
    </citation>
    <scope>NUCLEOTIDE SEQUENCE [LARGE SCALE GENOMIC DNA]</scope>
    <source>
        <strain evidence="3">SH9</strain>
    </source>
</reference>
<accession>A0A2T1HWD0</accession>
<comment type="caution">
    <text evidence="2">The sequence shown here is derived from an EMBL/GenBank/DDBJ whole genome shotgun (WGS) entry which is preliminary data.</text>
</comment>
<keyword evidence="2" id="KW-0238">DNA-binding</keyword>
<dbReference type="AlphaFoldDB" id="A0A2T1HWD0"/>
<evidence type="ECO:0000313" key="3">
    <source>
        <dbReference type="Proteomes" id="UP000239772"/>
    </source>
</evidence>
<feature type="domain" description="Helix-turn-helix" evidence="1">
    <location>
        <begin position="6"/>
        <end position="54"/>
    </location>
</feature>
<dbReference type="InterPro" id="IPR041657">
    <property type="entry name" value="HTH_17"/>
</dbReference>
<evidence type="ECO:0000313" key="2">
    <source>
        <dbReference type="EMBL" id="PSC05982.1"/>
    </source>
</evidence>
<dbReference type="InterPro" id="IPR010093">
    <property type="entry name" value="SinI_DNA-bd"/>
</dbReference>
<gene>
    <name evidence="2" type="ORF">SLNSH_06295</name>
</gene>
<name>A0A2T1HWD0_9HYPH</name>
<organism evidence="2 3">
    <name type="scientific">Alsobacter soli</name>
    <dbReference type="NCBI Taxonomy" id="2109933"/>
    <lineage>
        <taxon>Bacteria</taxon>
        <taxon>Pseudomonadati</taxon>
        <taxon>Pseudomonadota</taxon>
        <taxon>Alphaproteobacteria</taxon>
        <taxon>Hyphomicrobiales</taxon>
        <taxon>Alsobacteraceae</taxon>
        <taxon>Alsobacter</taxon>
    </lineage>
</organism>
<protein>
    <submittedName>
        <fullName evidence="2">DNA-binding protein</fullName>
    </submittedName>
</protein>
<keyword evidence="3" id="KW-1185">Reference proteome</keyword>
<dbReference type="SUPFAM" id="SSF46955">
    <property type="entry name" value="Putative DNA-binding domain"/>
    <property type="match status" value="1"/>
</dbReference>
<dbReference type="Proteomes" id="UP000239772">
    <property type="component" value="Unassembled WGS sequence"/>
</dbReference>
<dbReference type="InterPro" id="IPR009061">
    <property type="entry name" value="DNA-bd_dom_put_sf"/>
</dbReference>
<evidence type="ECO:0000259" key="1">
    <source>
        <dbReference type="Pfam" id="PF12728"/>
    </source>
</evidence>